<dbReference type="InterPro" id="IPR012337">
    <property type="entry name" value="RNaseH-like_sf"/>
</dbReference>
<reference evidence="6" key="1">
    <citation type="submission" date="2016-02" db="EMBL/GenBank/DDBJ databases">
        <authorList>
            <person name="Wibberg D."/>
        </authorList>
    </citation>
    <scope>NUCLEOTIDE SEQUENCE [LARGE SCALE GENOMIC DNA]</scope>
</reference>
<evidence type="ECO:0000256" key="3">
    <source>
        <dbReference type="ARBA" id="ARBA00022839"/>
    </source>
</evidence>
<dbReference type="SMART" id="SM00479">
    <property type="entry name" value="EXOIII"/>
    <property type="match status" value="1"/>
</dbReference>
<dbReference type="AlphaFoldDB" id="A0A1C3NYC7"/>
<sequence>MVELTSAGRTGNKVTDWTSLSYVVVDVEGNGQQPPDPVELAAVPIVGGVVGEPVSWLVRPDEPIKHFATRIHGLTNKDVADCPSFADIKVDVLLALSHPALVAHNAHIDLGVLQRKLTGWEPPEVFDTLKLARRLMPGQDSYRLGSLVETFKLAEGLPEDLSPHRATYDVLMAAKLFVVLASKASVSLEDLRGESPGGDEDEAPALF</sequence>
<dbReference type="GO" id="GO:0008408">
    <property type="term" value="F:3'-5' exonuclease activity"/>
    <property type="evidence" value="ECO:0007669"/>
    <property type="project" value="TreeGrafter"/>
</dbReference>
<evidence type="ECO:0000256" key="1">
    <source>
        <dbReference type="ARBA" id="ARBA00022722"/>
    </source>
</evidence>
<dbReference type="FunFam" id="3.30.420.10:FF:000045">
    <property type="entry name" value="3'-5' exonuclease DinG"/>
    <property type="match status" value="1"/>
</dbReference>
<gene>
    <name evidence="5" type="ORF">FDG2_2772</name>
</gene>
<keyword evidence="5" id="KW-0347">Helicase</keyword>
<keyword evidence="6" id="KW-1185">Reference proteome</keyword>
<dbReference type="GO" id="GO:0004386">
    <property type="term" value="F:helicase activity"/>
    <property type="evidence" value="ECO:0007669"/>
    <property type="project" value="UniProtKB-KW"/>
</dbReference>
<evidence type="ECO:0000259" key="4">
    <source>
        <dbReference type="SMART" id="SM00479"/>
    </source>
</evidence>
<dbReference type="PANTHER" id="PTHR30231">
    <property type="entry name" value="DNA POLYMERASE III SUBUNIT EPSILON"/>
    <property type="match status" value="1"/>
</dbReference>
<dbReference type="EMBL" id="FLUV01001179">
    <property type="protein sequence ID" value="SBW22528.1"/>
    <property type="molecule type" value="Genomic_DNA"/>
</dbReference>
<dbReference type="PANTHER" id="PTHR30231:SF4">
    <property type="entry name" value="PROTEIN NEN2"/>
    <property type="match status" value="1"/>
</dbReference>
<dbReference type="Proteomes" id="UP000199013">
    <property type="component" value="Unassembled WGS sequence"/>
</dbReference>
<name>A0A1C3NYC7_9ACTN</name>
<dbReference type="SUPFAM" id="SSF53098">
    <property type="entry name" value="Ribonuclease H-like"/>
    <property type="match status" value="1"/>
</dbReference>
<dbReference type="Pfam" id="PF00929">
    <property type="entry name" value="RNase_T"/>
    <property type="match status" value="1"/>
</dbReference>
<dbReference type="CDD" id="cd06127">
    <property type="entry name" value="DEDDh"/>
    <property type="match status" value="1"/>
</dbReference>
<dbReference type="GO" id="GO:0003676">
    <property type="term" value="F:nucleic acid binding"/>
    <property type="evidence" value="ECO:0007669"/>
    <property type="project" value="InterPro"/>
</dbReference>
<organism evidence="5 6">
    <name type="scientific">Candidatus Protofrankia californiensis</name>
    <dbReference type="NCBI Taxonomy" id="1839754"/>
    <lineage>
        <taxon>Bacteria</taxon>
        <taxon>Bacillati</taxon>
        <taxon>Actinomycetota</taxon>
        <taxon>Actinomycetes</taxon>
        <taxon>Frankiales</taxon>
        <taxon>Frankiaceae</taxon>
        <taxon>Protofrankia</taxon>
    </lineage>
</organism>
<keyword evidence="3" id="KW-0269">Exonuclease</keyword>
<dbReference type="Gene3D" id="3.30.420.10">
    <property type="entry name" value="Ribonuclease H-like superfamily/Ribonuclease H"/>
    <property type="match status" value="1"/>
</dbReference>
<evidence type="ECO:0000313" key="5">
    <source>
        <dbReference type="EMBL" id="SBW22528.1"/>
    </source>
</evidence>
<protein>
    <submittedName>
        <fullName evidence="5">Bifunctional ATP-dependent DNA helicase/DNA polymerase III subunit epsilon</fullName>
    </submittedName>
</protein>
<evidence type="ECO:0000313" key="6">
    <source>
        <dbReference type="Proteomes" id="UP000199013"/>
    </source>
</evidence>
<keyword evidence="2" id="KW-0378">Hydrolase</keyword>
<evidence type="ECO:0000256" key="2">
    <source>
        <dbReference type="ARBA" id="ARBA00022801"/>
    </source>
</evidence>
<accession>A0A1C3NYC7</accession>
<proteinExistence type="predicted"/>
<keyword evidence="5" id="KW-0547">Nucleotide-binding</keyword>
<keyword evidence="5" id="KW-0067">ATP-binding</keyword>
<dbReference type="InterPro" id="IPR036397">
    <property type="entry name" value="RNaseH_sf"/>
</dbReference>
<dbReference type="InterPro" id="IPR013520">
    <property type="entry name" value="Ribonucl_H"/>
</dbReference>
<keyword evidence="1" id="KW-0540">Nuclease</keyword>
<feature type="domain" description="Exonuclease" evidence="4">
    <location>
        <begin position="21"/>
        <end position="186"/>
    </location>
</feature>